<keyword evidence="1" id="KW-0732">Signal</keyword>
<feature type="signal peptide" evidence="1">
    <location>
        <begin position="1"/>
        <end position="25"/>
    </location>
</feature>
<proteinExistence type="predicted"/>
<dbReference type="STRING" id="1333998.M2A_0975"/>
<organism evidence="2 3">
    <name type="scientific">Tepidicaulis marinus</name>
    <dbReference type="NCBI Taxonomy" id="1333998"/>
    <lineage>
        <taxon>Bacteria</taxon>
        <taxon>Pseudomonadati</taxon>
        <taxon>Pseudomonadota</taxon>
        <taxon>Alphaproteobacteria</taxon>
        <taxon>Hyphomicrobiales</taxon>
        <taxon>Parvibaculaceae</taxon>
        <taxon>Tepidicaulis</taxon>
    </lineage>
</organism>
<sequence>MRGLALLGAFFFGASLMGAPGAALAVDAGRTEADGARQILVGLDLSKSNPLITDAGYAARVAARLGEELDALPLRSRVMVRTFGVYDASSNHLKIDQVISARARPEDVAEGIQTLVANLPALVKEGKLEAQMKTNIVPFLDTMAQVVDCKAMPTTVVLLTDGAEDSDYGKLTKWGGKLPVPQEAHYEGCEELVILGLGQGFNSPKTTARFRTAWQAYAEGAGFKSFTGLYDW</sequence>
<name>A0A081B8V8_9HYPH</name>
<reference evidence="2 3" key="1">
    <citation type="submission" date="2014-07" db="EMBL/GenBank/DDBJ databases">
        <title>Tepidicaulis marinum gen. nov., sp. nov., a novel marine bacterium denitrifying nitrate to nitrous oxide strictly under microaerobic conditions.</title>
        <authorList>
            <person name="Takeuchi M."/>
            <person name="Yamagishi T."/>
            <person name="Kamagata Y."/>
            <person name="Oshima K."/>
            <person name="Hattori M."/>
            <person name="Katayama T."/>
            <person name="Hanada S."/>
            <person name="Tamaki H."/>
            <person name="Marumo K."/>
            <person name="Maeda H."/>
            <person name="Nedachi M."/>
            <person name="Iwasaki W."/>
            <person name="Suwa Y."/>
            <person name="Sakata S."/>
        </authorList>
    </citation>
    <scope>NUCLEOTIDE SEQUENCE [LARGE SCALE GENOMIC DNA]</scope>
    <source>
        <strain evidence="2 3">MA2</strain>
    </source>
</reference>
<comment type="caution">
    <text evidence="2">The sequence shown here is derived from an EMBL/GenBank/DDBJ whole genome shotgun (WGS) entry which is preliminary data.</text>
</comment>
<dbReference type="eggNOG" id="ENOG5033DSX">
    <property type="taxonomic scope" value="Bacteria"/>
</dbReference>
<dbReference type="EMBL" id="BBIO01000003">
    <property type="protein sequence ID" value="GAK44476.1"/>
    <property type="molecule type" value="Genomic_DNA"/>
</dbReference>
<evidence type="ECO:0000313" key="3">
    <source>
        <dbReference type="Proteomes" id="UP000028702"/>
    </source>
</evidence>
<gene>
    <name evidence="2" type="ORF">M2A_0975</name>
</gene>
<accession>A0A081B8V8</accession>
<dbReference type="AlphaFoldDB" id="A0A081B8V8"/>
<dbReference type="RefSeq" id="WP_045443665.1">
    <property type="nucleotide sequence ID" value="NZ_BBIO01000003.1"/>
</dbReference>
<evidence type="ECO:0000313" key="2">
    <source>
        <dbReference type="EMBL" id="GAK44476.1"/>
    </source>
</evidence>
<protein>
    <submittedName>
        <fullName evidence="2">Conserved protein</fullName>
    </submittedName>
</protein>
<feature type="chain" id="PRO_5001754962" evidence="1">
    <location>
        <begin position="26"/>
        <end position="232"/>
    </location>
</feature>
<keyword evidence="3" id="KW-1185">Reference proteome</keyword>
<evidence type="ECO:0000256" key="1">
    <source>
        <dbReference type="SAM" id="SignalP"/>
    </source>
</evidence>
<dbReference type="Proteomes" id="UP000028702">
    <property type="component" value="Unassembled WGS sequence"/>
</dbReference>